<organism evidence="2 3">
    <name type="scientific">Ramazzottius varieornatus</name>
    <name type="common">Water bear</name>
    <name type="synonym">Tardigrade</name>
    <dbReference type="NCBI Taxonomy" id="947166"/>
    <lineage>
        <taxon>Eukaryota</taxon>
        <taxon>Metazoa</taxon>
        <taxon>Ecdysozoa</taxon>
        <taxon>Tardigrada</taxon>
        <taxon>Eutardigrada</taxon>
        <taxon>Parachela</taxon>
        <taxon>Hypsibioidea</taxon>
        <taxon>Ramazzottiidae</taxon>
        <taxon>Ramazzottius</taxon>
    </lineage>
</organism>
<feature type="compositionally biased region" description="Acidic residues" evidence="1">
    <location>
        <begin position="408"/>
        <end position="417"/>
    </location>
</feature>
<dbReference type="STRING" id="947166.A0A1D1VYL7"/>
<feature type="region of interest" description="Disordered" evidence="1">
    <location>
        <begin position="1"/>
        <end position="28"/>
    </location>
</feature>
<dbReference type="InterPro" id="IPR031937">
    <property type="entry name" value="PNISR"/>
</dbReference>
<feature type="region of interest" description="Disordered" evidence="1">
    <location>
        <begin position="45"/>
        <end position="213"/>
    </location>
</feature>
<keyword evidence="3" id="KW-1185">Reference proteome</keyword>
<feature type="compositionally biased region" description="Low complexity" evidence="1">
    <location>
        <begin position="518"/>
        <end position="531"/>
    </location>
</feature>
<reference evidence="2 3" key="1">
    <citation type="journal article" date="2016" name="Nat. Commun.">
        <title>Extremotolerant tardigrade genome and improved radiotolerance of human cultured cells by tardigrade-unique protein.</title>
        <authorList>
            <person name="Hashimoto T."/>
            <person name="Horikawa D.D."/>
            <person name="Saito Y."/>
            <person name="Kuwahara H."/>
            <person name="Kozuka-Hata H."/>
            <person name="Shin-I T."/>
            <person name="Minakuchi Y."/>
            <person name="Ohishi K."/>
            <person name="Motoyama A."/>
            <person name="Aizu T."/>
            <person name="Enomoto A."/>
            <person name="Kondo K."/>
            <person name="Tanaka S."/>
            <person name="Hara Y."/>
            <person name="Koshikawa S."/>
            <person name="Sagara H."/>
            <person name="Miura T."/>
            <person name="Yokobori S."/>
            <person name="Miyagawa K."/>
            <person name="Suzuki Y."/>
            <person name="Kubo T."/>
            <person name="Oyama M."/>
            <person name="Kohara Y."/>
            <person name="Fujiyama A."/>
            <person name="Arakawa K."/>
            <person name="Katayama T."/>
            <person name="Toyoda A."/>
            <person name="Kunieda T."/>
        </authorList>
    </citation>
    <scope>NUCLEOTIDE SEQUENCE [LARGE SCALE GENOMIC DNA]</scope>
    <source>
        <strain evidence="2 3">YOKOZUNA-1</strain>
    </source>
</reference>
<feature type="compositionally biased region" description="Basic and acidic residues" evidence="1">
    <location>
        <begin position="457"/>
        <end position="472"/>
    </location>
</feature>
<feature type="compositionally biased region" description="Basic and acidic residues" evidence="1">
    <location>
        <begin position="616"/>
        <end position="633"/>
    </location>
</feature>
<feature type="compositionally biased region" description="Low complexity" evidence="1">
    <location>
        <begin position="157"/>
        <end position="173"/>
    </location>
</feature>
<evidence type="ECO:0000313" key="2">
    <source>
        <dbReference type="EMBL" id="GAV03699.1"/>
    </source>
</evidence>
<comment type="caution">
    <text evidence="2">The sequence shown here is derived from an EMBL/GenBank/DDBJ whole genome shotgun (WGS) entry which is preliminary data.</text>
</comment>
<dbReference type="Pfam" id="PF15996">
    <property type="entry name" value="PNISR"/>
    <property type="match status" value="1"/>
</dbReference>
<dbReference type="AlphaFoldDB" id="A0A1D1VYL7"/>
<dbReference type="PANTHER" id="PTHR31518">
    <property type="entry name" value="ARGININE/SERINE-RICH PROTEIN PNISR"/>
    <property type="match status" value="1"/>
</dbReference>
<feature type="compositionally biased region" description="Low complexity" evidence="1">
    <location>
        <begin position="313"/>
        <end position="323"/>
    </location>
</feature>
<feature type="region of interest" description="Disordered" evidence="1">
    <location>
        <begin position="290"/>
        <end position="343"/>
    </location>
</feature>
<feature type="compositionally biased region" description="Low complexity" evidence="1">
    <location>
        <begin position="45"/>
        <end position="80"/>
    </location>
</feature>
<accession>A0A1D1VYL7</accession>
<feature type="compositionally biased region" description="Polar residues" evidence="1">
    <location>
        <begin position="484"/>
        <end position="507"/>
    </location>
</feature>
<dbReference type="Proteomes" id="UP000186922">
    <property type="component" value="Unassembled WGS sequence"/>
</dbReference>
<dbReference type="OrthoDB" id="10246501at2759"/>
<protein>
    <submittedName>
        <fullName evidence="2">Uncharacterized protein</fullName>
    </submittedName>
</protein>
<feature type="compositionally biased region" description="Low complexity" evidence="1">
    <location>
        <begin position="98"/>
        <end position="111"/>
    </location>
</feature>
<feature type="compositionally biased region" description="Basic and acidic residues" evidence="1">
    <location>
        <begin position="554"/>
        <end position="603"/>
    </location>
</feature>
<feature type="compositionally biased region" description="Acidic residues" evidence="1">
    <location>
        <begin position="330"/>
        <end position="342"/>
    </location>
</feature>
<feature type="compositionally biased region" description="Pro residues" evidence="1">
    <location>
        <begin position="1"/>
        <end position="11"/>
    </location>
</feature>
<dbReference type="EMBL" id="BDGG01000010">
    <property type="protein sequence ID" value="GAV03699.1"/>
    <property type="molecule type" value="Genomic_DNA"/>
</dbReference>
<gene>
    <name evidence="2" type="primary">RvY_14089</name>
    <name evidence="2" type="synonym">RvY_14089.1</name>
    <name evidence="2" type="ORF">RvY_14089-1</name>
</gene>
<feature type="compositionally biased region" description="Pro residues" evidence="1">
    <location>
        <begin position="193"/>
        <end position="202"/>
    </location>
</feature>
<name>A0A1D1VYL7_RAMVA</name>
<evidence type="ECO:0000256" key="1">
    <source>
        <dbReference type="SAM" id="MobiDB-lite"/>
    </source>
</evidence>
<evidence type="ECO:0000313" key="3">
    <source>
        <dbReference type="Proteomes" id="UP000186922"/>
    </source>
</evidence>
<feature type="compositionally biased region" description="Basic and acidic residues" evidence="1">
    <location>
        <begin position="290"/>
        <end position="310"/>
    </location>
</feature>
<feature type="compositionally biased region" description="Low complexity" evidence="1">
    <location>
        <begin position="604"/>
        <end position="614"/>
    </location>
</feature>
<sequence>MWRPPVPPYQGFPPGYYHQAPPPPANNVDLASAAEQWAMMQAVNQQAQNEQQYAYPPQPQFQQQQHQFAPPSSYPQSVQQPPWPPHASQGLLPPPSMPQYQQHPPQDPYADPLERRTTGLLGHAPQPTEFDHHGPGVQPGPPHGFQAQPAYAPPVAPQAHQAPPGQFQAQFAPPGLPSGVHPHFQQPYEAPTALPPRPPLPVDPSLTSGNSFQPYAASDSSAYHDASAGYPYQYDYSNMAYHPGFDFESVAQSHNAEAIKKLPPWLREGLEKLEREKQKEREKQRFVQEYEAKIKEESTTLGEKSGKTSKFDSSPSRSRSNSPVVMKVESEEESEEEEETWSDEIRRLTLIQATKDIVTSVLMNATTRVLEKTCTAEIEARKTELNKSSISSGKTGGLAAFLNFTGSDSEEDGEDDQPPPPPKGAIKGASTAQKSIDTPAYGGIKLSVESSPSPSPEPEKKEVKSTRWEGSSERPLNVKRNESEQSNSKARGENGSTFGSQGGRVSNSTSQRRESKRSSSSSSSNSSSGRNKTSRRNRSPEPIPEKKRVSRWNRSPEEGRRKDEDRKESSRREEKRPQRERSRERSMDRRDERPSLKRSDSTRSGKSTVSSSSKTSRREERRRSDSRSDEDVSRRKRSQSLRLLPSCWPSWLPLQRVLESSLRTIRS</sequence>
<proteinExistence type="predicted"/>
<feature type="region of interest" description="Disordered" evidence="1">
    <location>
        <begin position="381"/>
        <end position="640"/>
    </location>
</feature>